<evidence type="ECO:0000313" key="1">
    <source>
        <dbReference type="EMBL" id="KAK3206927.1"/>
    </source>
</evidence>
<reference evidence="1" key="1">
    <citation type="journal article" date="2023" name="Plant J.">
        <title>Genome sequences and population genomics provide insights into the demographic history, inbreeding, and mutation load of two 'living fossil' tree species of Dipteronia.</title>
        <authorList>
            <person name="Feng Y."/>
            <person name="Comes H.P."/>
            <person name="Chen J."/>
            <person name="Zhu S."/>
            <person name="Lu R."/>
            <person name="Zhang X."/>
            <person name="Li P."/>
            <person name="Qiu J."/>
            <person name="Olsen K.M."/>
            <person name="Qiu Y."/>
        </authorList>
    </citation>
    <scope>NUCLEOTIDE SEQUENCE</scope>
    <source>
        <strain evidence="1">NBL</strain>
    </source>
</reference>
<sequence length="357" mass="40475">MALKLDMIKAYDRVEWDFLKEVMERMHFPSNWITLVMDCISTSKLSFLPNGMYERGSGQQVNLQKSSLTVSPAVAFEAWRILSNPNSIVAHLLKAKYFKDVDFLQASLGHWCSYVWRSFIWGRALLSKGLRWKIGNGNNIRVFKDQWLPIPSTFKNITPDSSCDLRVEALIVSDPPGWNLELLNQLFLYIDREVILYIPISFSGGQDSVSWHYENSGIYYLRSGYSLAYSEMISESVSNFTIVCKWWSSLWKLNLPPKGVWCVGVGVAIKNDISKVIAAMSKPLARNFCLVIEEFLAHREGLLLAKFHNIHLKIAEAAASCVASSLNSSNLALAHNLASMASYPIKERLWLDFSSSL</sequence>
<dbReference type="EMBL" id="JANJYJ010000006">
    <property type="protein sequence ID" value="KAK3206927.1"/>
    <property type="molecule type" value="Genomic_DNA"/>
</dbReference>
<comment type="caution">
    <text evidence="1">The sequence shown here is derived from an EMBL/GenBank/DDBJ whole genome shotgun (WGS) entry which is preliminary data.</text>
</comment>
<keyword evidence="2" id="KW-1185">Reference proteome</keyword>
<gene>
    <name evidence="1" type="ORF">Dsin_020973</name>
</gene>
<accession>A0AAE0AA92</accession>
<name>A0AAE0AA92_9ROSI</name>
<evidence type="ECO:0000313" key="2">
    <source>
        <dbReference type="Proteomes" id="UP001281410"/>
    </source>
</evidence>
<dbReference type="Proteomes" id="UP001281410">
    <property type="component" value="Unassembled WGS sequence"/>
</dbReference>
<organism evidence="1 2">
    <name type="scientific">Dipteronia sinensis</name>
    <dbReference type="NCBI Taxonomy" id="43782"/>
    <lineage>
        <taxon>Eukaryota</taxon>
        <taxon>Viridiplantae</taxon>
        <taxon>Streptophyta</taxon>
        <taxon>Embryophyta</taxon>
        <taxon>Tracheophyta</taxon>
        <taxon>Spermatophyta</taxon>
        <taxon>Magnoliopsida</taxon>
        <taxon>eudicotyledons</taxon>
        <taxon>Gunneridae</taxon>
        <taxon>Pentapetalae</taxon>
        <taxon>rosids</taxon>
        <taxon>malvids</taxon>
        <taxon>Sapindales</taxon>
        <taxon>Sapindaceae</taxon>
        <taxon>Hippocastanoideae</taxon>
        <taxon>Acereae</taxon>
        <taxon>Dipteronia</taxon>
    </lineage>
</organism>
<protein>
    <recommendedName>
        <fullName evidence="3">Reverse transcriptase</fullName>
    </recommendedName>
</protein>
<evidence type="ECO:0008006" key="3">
    <source>
        <dbReference type="Google" id="ProtNLM"/>
    </source>
</evidence>
<proteinExistence type="predicted"/>
<dbReference type="AlphaFoldDB" id="A0AAE0AA92"/>